<evidence type="ECO:0000259" key="3">
    <source>
        <dbReference type="Pfam" id="PF01425"/>
    </source>
</evidence>
<proteinExistence type="predicted"/>
<dbReference type="GO" id="GO:0016740">
    <property type="term" value="F:transferase activity"/>
    <property type="evidence" value="ECO:0007669"/>
    <property type="project" value="UniProtKB-KW"/>
</dbReference>
<evidence type="ECO:0000256" key="1">
    <source>
        <dbReference type="SAM" id="MobiDB-lite"/>
    </source>
</evidence>
<dbReference type="PANTHER" id="PTHR42678:SF34">
    <property type="entry name" value="OS04G0183300 PROTEIN"/>
    <property type="match status" value="1"/>
</dbReference>
<feature type="signal peptide" evidence="2">
    <location>
        <begin position="1"/>
        <end position="27"/>
    </location>
</feature>
<name>A0A7X0I8X9_9ACTN</name>
<evidence type="ECO:0000313" key="5">
    <source>
        <dbReference type="Proteomes" id="UP000555564"/>
    </source>
</evidence>
<dbReference type="EMBL" id="JACHIU010000001">
    <property type="protein sequence ID" value="MBB6470791.1"/>
    <property type="molecule type" value="Genomic_DNA"/>
</dbReference>
<dbReference type="SUPFAM" id="SSF75304">
    <property type="entry name" value="Amidase signature (AS) enzymes"/>
    <property type="match status" value="2"/>
</dbReference>
<keyword evidence="5" id="KW-1185">Reference proteome</keyword>
<sequence>MPRTRFTLTALLALSLAVTLTPTAAEAHPQHRPAVLDLENLTGPQAVAMMAAGRLTSVELTKAYIDRIDALNKRGPALNAVTQLNANALKEAALADKQRAAGRVLGPAHGLPILLKDLIDVTGMYTSAGNYSLRKSYPATDAGITTKLREHGVVILGKVGLSEYANSFGNQPSGFGNLTGQVLNGIDADQNPSGSSSGTGSAMAAALSTLGIGTETSGSIISPSNAQSLVGLRPTVGLVPGYGIAPISASQDIAGPMVRSVPDAAMTLASIAGPDPVADAGYKAMFGDDYLATGVIPTPPAQVPDYMKALDPGFVRGKKIGYNGTLTDGTPLKAAYDALTAAGAVMVPRPATQVPALPALPAGYEQHKSIDEYYKRLGPDAPIKSLAEEVADNQANAHQALKYGNNSHLNALNADVTPGGANETAYRATLPVRKAAWHKAITDMLTYTDSDPAKPADPVIAILGGVPNGPQAGYPTITIPMGYSATHRRAVNVQVHGGAYSEYDLIGVGYVIEQATRLRQPASMVNPSMYRCAATVPAPPFAKRGHCNPGHDAVMDLLGRAPKPLPFSLETETAQSLAARLASGSLSSEDLVKAYLYRIALTNTDGPATQAVRSINPDALKEAREIDKERGKKDKKGPKPVRGPLYGLPVLLNDGFDVRSLPTTGGSIALQDLRPDRDSTVVAKLRAAGAIILGTTNITELNGVFDANLPKGYSSLAGQVLLPSDTDKTPAGSSAGAAAATASGLAALTVGMETSPDSAQLLAPADAAGVVGLKPTTGLVSRTGVLPVARSQDAPGPITRGVFDAAAALTAIAGPDPADPATKGAPVKDYTAGLSTTALQGKKIAVVGGAAEPYATVVKALRSLGATATEVTAAAPSPDPASVVPREFRRDLDAYLAGVRHGPKKWSLKAVIDYNIANPVEGLKYQQGQLLAAQAVDLADPATGAAYQADLEAGKASNRAVIDAILTNGTPNDKSDDFDAVMVPTGNALVGYADRAGYPALTVPAGYGVTTSSAGRNPIGVTFVGTAFSEGTLLAGAYALEQATAVRLAPSYTNPSMWRCVPGGTFFTGELCHPGDRLLGGNRR</sequence>
<dbReference type="Pfam" id="PF01425">
    <property type="entry name" value="Amidase"/>
    <property type="match status" value="2"/>
</dbReference>
<dbReference type="InterPro" id="IPR023631">
    <property type="entry name" value="Amidase_dom"/>
</dbReference>
<keyword evidence="2" id="KW-0732">Signal</keyword>
<feature type="region of interest" description="Disordered" evidence="1">
    <location>
        <begin position="619"/>
        <end position="642"/>
    </location>
</feature>
<protein>
    <submittedName>
        <fullName evidence="4">Asp-tRNA(Asn)/Glu-tRNA(Gln) amidotransferase A subunit family amidase</fullName>
    </submittedName>
</protein>
<feature type="domain" description="Amidase" evidence="3">
    <location>
        <begin position="59"/>
        <end position="277"/>
    </location>
</feature>
<feature type="compositionally biased region" description="Basic and acidic residues" evidence="1">
    <location>
        <begin position="619"/>
        <end position="632"/>
    </location>
</feature>
<keyword evidence="4" id="KW-0808">Transferase</keyword>
<evidence type="ECO:0000313" key="4">
    <source>
        <dbReference type="EMBL" id="MBB6470791.1"/>
    </source>
</evidence>
<feature type="chain" id="PRO_5031523965" evidence="2">
    <location>
        <begin position="28"/>
        <end position="1084"/>
    </location>
</feature>
<reference evidence="4 5" key="1">
    <citation type="submission" date="2020-08" db="EMBL/GenBank/DDBJ databases">
        <title>Sequencing the genomes of 1000 actinobacteria strains.</title>
        <authorList>
            <person name="Klenk H.-P."/>
        </authorList>
    </citation>
    <scope>NUCLEOTIDE SEQUENCE [LARGE SCALE GENOMIC DNA]</scope>
    <source>
        <strain evidence="4 5">DSM 44936</strain>
    </source>
</reference>
<evidence type="ECO:0000256" key="2">
    <source>
        <dbReference type="SAM" id="SignalP"/>
    </source>
</evidence>
<gene>
    <name evidence="4" type="ORF">BJ992_000222</name>
</gene>
<organism evidence="4 5">
    <name type="scientific">Sphaerisporangium rubeum</name>
    <dbReference type="NCBI Taxonomy" id="321317"/>
    <lineage>
        <taxon>Bacteria</taxon>
        <taxon>Bacillati</taxon>
        <taxon>Actinomycetota</taxon>
        <taxon>Actinomycetes</taxon>
        <taxon>Streptosporangiales</taxon>
        <taxon>Streptosporangiaceae</taxon>
        <taxon>Sphaerisporangium</taxon>
    </lineage>
</organism>
<dbReference type="InterPro" id="IPR036928">
    <property type="entry name" value="AS_sf"/>
</dbReference>
<dbReference type="PANTHER" id="PTHR42678">
    <property type="entry name" value="AMIDASE"/>
    <property type="match status" value="1"/>
</dbReference>
<dbReference type="Gene3D" id="3.90.1300.10">
    <property type="entry name" value="Amidase signature (AS) domain"/>
    <property type="match status" value="2"/>
</dbReference>
<comment type="caution">
    <text evidence="4">The sequence shown here is derived from an EMBL/GenBank/DDBJ whole genome shotgun (WGS) entry which is preliminary data.</text>
</comment>
<dbReference type="RefSeq" id="WP_184978103.1">
    <property type="nucleotide sequence ID" value="NZ_BAAALO010000006.1"/>
</dbReference>
<feature type="domain" description="Amidase" evidence="3">
    <location>
        <begin position="590"/>
        <end position="1034"/>
    </location>
</feature>
<dbReference type="AlphaFoldDB" id="A0A7X0I8X9"/>
<accession>A0A7X0I8X9</accession>
<dbReference type="Proteomes" id="UP000555564">
    <property type="component" value="Unassembled WGS sequence"/>
</dbReference>